<dbReference type="CDD" id="cd00075">
    <property type="entry name" value="HATPase"/>
    <property type="match status" value="1"/>
</dbReference>
<dbReference type="InterPro" id="IPR036097">
    <property type="entry name" value="HisK_dim/P_sf"/>
</dbReference>
<name>A0A5J4L1H2_9CHLR</name>
<evidence type="ECO:0000256" key="1">
    <source>
        <dbReference type="ARBA" id="ARBA00000085"/>
    </source>
</evidence>
<protein>
    <recommendedName>
        <fullName evidence="2">histidine kinase</fullName>
        <ecNumber evidence="2">2.7.13.3</ecNumber>
    </recommendedName>
</protein>
<sequence>MRRSDGRELQLSVTGTPLRNDEGTLTGAIMVARDVTMRRQLEQRTHTALEALLLMAENLVSLAGSSETVPHSLLYHLADLTARVLNGKDVVLAVLAFATDQIEFVVQTSERVPLQNLQPGTRLSVTFSASRLLNQLSAGNAVSFDMIGLRPSERPGGQALLIPLRLRGVLIGVMALAPHDPQHRYLADELTLAEAVGKLVALVIERDRLLREREEAVASERVARETSQQMDDFIGIVSHELKTPLTSLRGNIQIAKRQLTHLIPQSDDQTIQMITMVQGLLDRAERQVMAQNRLVNDLVDVTRIRMDKLELQLTSCDLHQIVEETVEDQRRLTMNRTIHVVGYKQEVMVLADPQRVGQVINNYLSNALKYSAEQTPVEVQLEIQGSMVRIAVRDEGPGLSQEVQQHIWERFYRAPGVKVKSGTGVGLGLGLHICRTIIEQQGGTVACRVSWVRDQPSGSRYHWWLPAAMDNTMETIRLHHFLGDSAQSFFTRQARGHGGNIWRRATGVRSQEHFLYHAQRGGTPEI</sequence>
<dbReference type="Proteomes" id="UP000326912">
    <property type="component" value="Unassembled WGS sequence"/>
</dbReference>
<dbReference type="SUPFAM" id="SSF55785">
    <property type="entry name" value="PYP-like sensor domain (PAS domain)"/>
    <property type="match status" value="1"/>
</dbReference>
<dbReference type="PANTHER" id="PTHR43547">
    <property type="entry name" value="TWO-COMPONENT HISTIDINE KINASE"/>
    <property type="match status" value="1"/>
</dbReference>
<dbReference type="SUPFAM" id="SSF47384">
    <property type="entry name" value="Homodimeric domain of signal transducing histidine kinase"/>
    <property type="match status" value="1"/>
</dbReference>
<gene>
    <name evidence="8" type="ORF">KDW_63010</name>
</gene>
<dbReference type="InterPro" id="IPR036890">
    <property type="entry name" value="HATPase_C_sf"/>
</dbReference>
<keyword evidence="4" id="KW-0808">Transferase</keyword>
<keyword evidence="9" id="KW-1185">Reference proteome</keyword>
<dbReference type="EC" id="2.7.13.3" evidence="2"/>
<proteinExistence type="predicted"/>
<dbReference type="Gene3D" id="3.30.450.40">
    <property type="match status" value="1"/>
</dbReference>
<dbReference type="SUPFAM" id="SSF55874">
    <property type="entry name" value="ATPase domain of HSP90 chaperone/DNA topoisomerase II/histidine kinase"/>
    <property type="match status" value="1"/>
</dbReference>
<dbReference type="Gene3D" id="3.30.450.20">
    <property type="entry name" value="PAS domain"/>
    <property type="match status" value="1"/>
</dbReference>
<dbReference type="RefSeq" id="WP_151759689.1">
    <property type="nucleotide sequence ID" value="NZ_BKZW01000005.1"/>
</dbReference>
<dbReference type="InterPro" id="IPR003018">
    <property type="entry name" value="GAF"/>
</dbReference>
<dbReference type="Pfam" id="PF13492">
    <property type="entry name" value="GAF_3"/>
    <property type="match status" value="1"/>
</dbReference>
<dbReference type="AlphaFoldDB" id="A0A5J4L1H2"/>
<evidence type="ECO:0000313" key="8">
    <source>
        <dbReference type="EMBL" id="GER92139.1"/>
    </source>
</evidence>
<dbReference type="PRINTS" id="PR00344">
    <property type="entry name" value="BCTRLSENSOR"/>
</dbReference>
<dbReference type="Gene3D" id="1.10.287.130">
    <property type="match status" value="1"/>
</dbReference>
<dbReference type="InterPro" id="IPR035965">
    <property type="entry name" value="PAS-like_dom_sf"/>
</dbReference>
<dbReference type="CDD" id="cd00082">
    <property type="entry name" value="HisKA"/>
    <property type="match status" value="1"/>
</dbReference>
<keyword evidence="5" id="KW-0902">Two-component regulatory system</keyword>
<keyword evidence="3" id="KW-0597">Phosphoprotein</keyword>
<evidence type="ECO:0000259" key="6">
    <source>
        <dbReference type="PROSITE" id="PS50109"/>
    </source>
</evidence>
<reference evidence="8 9" key="1">
    <citation type="submission" date="2019-10" db="EMBL/GenBank/DDBJ databases">
        <title>Dictyobacter vulcani sp. nov., within the class Ktedonobacteria, isolated from soil of volcanic Mt. Zao.</title>
        <authorList>
            <person name="Zheng Y."/>
            <person name="Wang C.M."/>
            <person name="Sakai Y."/>
            <person name="Abe K."/>
            <person name="Yokota A."/>
            <person name="Yabe S."/>
        </authorList>
    </citation>
    <scope>NUCLEOTIDE SEQUENCE [LARGE SCALE GENOMIC DNA]</scope>
    <source>
        <strain evidence="8 9">W12</strain>
    </source>
</reference>
<comment type="catalytic activity">
    <reaction evidence="1">
        <text>ATP + protein L-histidine = ADP + protein N-phospho-L-histidine.</text>
        <dbReference type="EC" id="2.7.13.3"/>
    </reaction>
</comment>
<dbReference type="InterPro" id="IPR005467">
    <property type="entry name" value="His_kinase_dom"/>
</dbReference>
<dbReference type="Pfam" id="PF02518">
    <property type="entry name" value="HATPase_c"/>
    <property type="match status" value="1"/>
</dbReference>
<dbReference type="InterPro" id="IPR000014">
    <property type="entry name" value="PAS"/>
</dbReference>
<dbReference type="InterPro" id="IPR003594">
    <property type="entry name" value="HATPase_dom"/>
</dbReference>
<evidence type="ECO:0000256" key="4">
    <source>
        <dbReference type="ARBA" id="ARBA00022777"/>
    </source>
</evidence>
<dbReference type="PANTHER" id="PTHR43547:SF2">
    <property type="entry name" value="HYBRID SIGNAL TRANSDUCTION HISTIDINE KINASE C"/>
    <property type="match status" value="1"/>
</dbReference>
<feature type="domain" description="PAC" evidence="7">
    <location>
        <begin position="1"/>
        <end position="47"/>
    </location>
</feature>
<accession>A0A5J4L1H2</accession>
<evidence type="ECO:0000256" key="2">
    <source>
        <dbReference type="ARBA" id="ARBA00012438"/>
    </source>
</evidence>
<dbReference type="InterPro" id="IPR029016">
    <property type="entry name" value="GAF-like_dom_sf"/>
</dbReference>
<keyword evidence="4" id="KW-0418">Kinase</keyword>
<dbReference type="PROSITE" id="PS50109">
    <property type="entry name" value="HIS_KIN"/>
    <property type="match status" value="1"/>
</dbReference>
<dbReference type="PROSITE" id="PS50113">
    <property type="entry name" value="PAC"/>
    <property type="match status" value="1"/>
</dbReference>
<dbReference type="GO" id="GO:0000155">
    <property type="term" value="F:phosphorelay sensor kinase activity"/>
    <property type="evidence" value="ECO:0007669"/>
    <property type="project" value="InterPro"/>
</dbReference>
<comment type="caution">
    <text evidence="8">The sequence shown here is derived from an EMBL/GenBank/DDBJ whole genome shotgun (WGS) entry which is preliminary data.</text>
</comment>
<dbReference type="SMART" id="SM00388">
    <property type="entry name" value="HisKA"/>
    <property type="match status" value="1"/>
</dbReference>
<dbReference type="Pfam" id="PF00512">
    <property type="entry name" value="HisKA"/>
    <property type="match status" value="1"/>
</dbReference>
<evidence type="ECO:0000259" key="7">
    <source>
        <dbReference type="PROSITE" id="PS50113"/>
    </source>
</evidence>
<dbReference type="NCBIfam" id="TIGR00229">
    <property type="entry name" value="sensory_box"/>
    <property type="match status" value="1"/>
</dbReference>
<evidence type="ECO:0000256" key="3">
    <source>
        <dbReference type="ARBA" id="ARBA00022553"/>
    </source>
</evidence>
<dbReference type="SUPFAM" id="SSF55781">
    <property type="entry name" value="GAF domain-like"/>
    <property type="match status" value="1"/>
</dbReference>
<feature type="domain" description="Histidine kinase" evidence="6">
    <location>
        <begin position="236"/>
        <end position="469"/>
    </location>
</feature>
<dbReference type="InterPro" id="IPR004358">
    <property type="entry name" value="Sig_transdc_His_kin-like_C"/>
</dbReference>
<dbReference type="Gene3D" id="3.30.565.10">
    <property type="entry name" value="Histidine kinase-like ATPase, C-terminal domain"/>
    <property type="match status" value="1"/>
</dbReference>
<dbReference type="InterPro" id="IPR003661">
    <property type="entry name" value="HisK_dim/P_dom"/>
</dbReference>
<evidence type="ECO:0000256" key="5">
    <source>
        <dbReference type="ARBA" id="ARBA00023012"/>
    </source>
</evidence>
<evidence type="ECO:0000313" key="9">
    <source>
        <dbReference type="Proteomes" id="UP000326912"/>
    </source>
</evidence>
<dbReference type="InterPro" id="IPR000700">
    <property type="entry name" value="PAS-assoc_C"/>
</dbReference>
<organism evidence="8 9">
    <name type="scientific">Dictyobacter vulcani</name>
    <dbReference type="NCBI Taxonomy" id="2607529"/>
    <lineage>
        <taxon>Bacteria</taxon>
        <taxon>Bacillati</taxon>
        <taxon>Chloroflexota</taxon>
        <taxon>Ktedonobacteria</taxon>
        <taxon>Ktedonobacterales</taxon>
        <taxon>Dictyobacteraceae</taxon>
        <taxon>Dictyobacter</taxon>
    </lineage>
</organism>
<dbReference type="EMBL" id="BKZW01000005">
    <property type="protein sequence ID" value="GER92139.1"/>
    <property type="molecule type" value="Genomic_DNA"/>
</dbReference>
<dbReference type="SMART" id="SM00387">
    <property type="entry name" value="HATPase_c"/>
    <property type="match status" value="1"/>
</dbReference>